<feature type="transmembrane region" description="Helical" evidence="11">
    <location>
        <begin position="296"/>
        <end position="314"/>
    </location>
</feature>
<evidence type="ECO:0000256" key="4">
    <source>
        <dbReference type="ARBA" id="ARBA00022692"/>
    </source>
</evidence>
<keyword evidence="9" id="KW-0739">Sodium transport</keyword>
<feature type="transmembrane region" description="Helical" evidence="11">
    <location>
        <begin position="390"/>
        <end position="410"/>
    </location>
</feature>
<evidence type="ECO:0000256" key="2">
    <source>
        <dbReference type="ARBA" id="ARBA00022448"/>
    </source>
</evidence>
<comment type="similarity">
    <text evidence="10">Belongs to the NhaD Na(+)/H(+) (TC 2.A.62) antiporter family.</text>
</comment>
<feature type="transmembrane region" description="Helical" evidence="11">
    <location>
        <begin position="320"/>
        <end position="337"/>
    </location>
</feature>
<organism evidence="13 14">
    <name type="scientific">Candidatus Methylocalor cossyra</name>
    <dbReference type="NCBI Taxonomy" id="3108543"/>
    <lineage>
        <taxon>Bacteria</taxon>
        <taxon>Pseudomonadati</taxon>
        <taxon>Pseudomonadota</taxon>
        <taxon>Gammaproteobacteria</taxon>
        <taxon>Methylococcales</taxon>
        <taxon>Methylococcaceae</taxon>
        <taxon>Candidatus Methylocalor</taxon>
    </lineage>
</organism>
<feature type="transmembrane region" description="Helical" evidence="11">
    <location>
        <begin position="253"/>
        <end position="275"/>
    </location>
</feature>
<protein>
    <submittedName>
        <fullName evidence="13">Na(+)/H(+) antiporter NhaD</fullName>
    </submittedName>
</protein>
<feature type="transmembrane region" description="Helical" evidence="11">
    <location>
        <begin position="70"/>
        <end position="88"/>
    </location>
</feature>
<proteinExistence type="inferred from homology"/>
<feature type="transmembrane region" description="Helical" evidence="11">
    <location>
        <begin position="456"/>
        <end position="476"/>
    </location>
</feature>
<evidence type="ECO:0000259" key="12">
    <source>
        <dbReference type="Pfam" id="PF03600"/>
    </source>
</evidence>
<keyword evidence="3" id="KW-0050">Antiport</keyword>
<dbReference type="NCBIfam" id="NF038006">
    <property type="entry name" value="NhaD_1"/>
    <property type="match status" value="1"/>
</dbReference>
<evidence type="ECO:0000256" key="7">
    <source>
        <dbReference type="ARBA" id="ARBA00023065"/>
    </source>
</evidence>
<comment type="subcellular location">
    <subcellularLocation>
        <location evidence="1">Membrane</location>
        <topology evidence="1">Multi-pass membrane protein</topology>
    </subcellularLocation>
</comment>
<dbReference type="Pfam" id="PF03600">
    <property type="entry name" value="CitMHS"/>
    <property type="match status" value="1"/>
</dbReference>
<feature type="transmembrane region" description="Helical" evidence="11">
    <location>
        <begin position="213"/>
        <end position="233"/>
    </location>
</feature>
<keyword evidence="5 11" id="KW-1133">Transmembrane helix</keyword>
<name>A0ABM9NLH8_9GAMM</name>
<sequence>MPLAFPRASGVLALARFRSGSATASGAIARSCRGAILRSRLVRFSVPAALCVPVTATAQTAVPLDLTHHWIGYTALAAFAIAYVLAMLEEVTMLRKSKPMVFAASLIWILIAWAYVSNGMSEESGQAFRTTVESYAELFLFILVSMTYLNAMEQRGVFDRLRIWLLSKGFGYRKLFWITGLQSFLLSSVCNNLTTALLMGAVVVAMAKNNRRFISIACANIVIATNAGGSFSPFGDITTLLVWQKGVVPFTDFFRLLLPSLVNFAIPAAIMHFWVPKEYPESAGKPRPLPHGAKGIIVLFVLTIATAVCFENILKLPPAAGMLTGLTYLSFYFFYLYKVRVEWPRGRRLAKARAAAAADGKLEMPYDLAETKQHFDVFHNIARLEWDTLLYFYGVMVGVGGLSFLGYLTLASNFLYTDIEPTIANILVGIVSAFVDNGTIMYAILSMAPALSEGQWLLVTLTAGVGGSLLAIGSAAGVGLMGQTKGAYSFGSHLKWTPVIALGYAGSILVHFLINRPLF</sequence>
<keyword evidence="2" id="KW-0813">Transport</keyword>
<evidence type="ECO:0000256" key="6">
    <source>
        <dbReference type="ARBA" id="ARBA00023053"/>
    </source>
</evidence>
<dbReference type="PANTHER" id="PTHR43269">
    <property type="entry name" value="SODIUM/PROTON ANTIPORTER 1-RELATED"/>
    <property type="match status" value="1"/>
</dbReference>
<evidence type="ECO:0000313" key="14">
    <source>
        <dbReference type="Proteomes" id="UP001497493"/>
    </source>
</evidence>
<reference evidence="13 14" key="1">
    <citation type="submission" date="2024-04" db="EMBL/GenBank/DDBJ databases">
        <authorList>
            <person name="Cremers G."/>
        </authorList>
    </citation>
    <scope>NUCLEOTIDE SEQUENCE [LARGE SCALE GENOMIC DNA]</scope>
    <source>
        <strain evidence="13">MeCH1-AG</strain>
    </source>
</reference>
<feature type="transmembrane region" description="Helical" evidence="11">
    <location>
        <begin position="100"/>
        <end position="116"/>
    </location>
</feature>
<evidence type="ECO:0000256" key="10">
    <source>
        <dbReference type="ARBA" id="ARBA00025753"/>
    </source>
</evidence>
<keyword evidence="8 11" id="KW-0472">Membrane</keyword>
<evidence type="ECO:0000256" key="3">
    <source>
        <dbReference type="ARBA" id="ARBA00022449"/>
    </source>
</evidence>
<gene>
    <name evidence="13" type="primary">nhaD</name>
    <name evidence="13" type="ORF">MECH1_V1_2723</name>
</gene>
<dbReference type="InterPro" id="IPR045016">
    <property type="entry name" value="NhaD-like"/>
</dbReference>
<feature type="transmembrane region" description="Helical" evidence="11">
    <location>
        <begin position="422"/>
        <end position="444"/>
    </location>
</feature>
<evidence type="ECO:0000256" key="8">
    <source>
        <dbReference type="ARBA" id="ARBA00023136"/>
    </source>
</evidence>
<dbReference type="InterPro" id="IPR004680">
    <property type="entry name" value="Cit_transptr-like_dom"/>
</dbReference>
<evidence type="ECO:0000256" key="11">
    <source>
        <dbReference type="SAM" id="Phobius"/>
    </source>
</evidence>
<feature type="transmembrane region" description="Helical" evidence="11">
    <location>
        <begin position="496"/>
        <end position="514"/>
    </location>
</feature>
<keyword evidence="6" id="KW-0915">Sodium</keyword>
<accession>A0ABM9NLH8</accession>
<dbReference type="RefSeq" id="WP_348758009.1">
    <property type="nucleotide sequence ID" value="NZ_OZ026884.1"/>
</dbReference>
<dbReference type="PANTHER" id="PTHR43269:SF2">
    <property type="entry name" value="SODIUM_PROTON ANTIPORTER 1-RELATED"/>
    <property type="match status" value="1"/>
</dbReference>
<evidence type="ECO:0000313" key="13">
    <source>
        <dbReference type="EMBL" id="CAL1241499.1"/>
    </source>
</evidence>
<keyword evidence="4 11" id="KW-0812">Transmembrane</keyword>
<evidence type="ECO:0000256" key="1">
    <source>
        <dbReference type="ARBA" id="ARBA00004141"/>
    </source>
</evidence>
<feature type="transmembrane region" description="Helical" evidence="11">
    <location>
        <begin position="184"/>
        <end position="206"/>
    </location>
</feature>
<evidence type="ECO:0000256" key="5">
    <source>
        <dbReference type="ARBA" id="ARBA00022989"/>
    </source>
</evidence>
<keyword evidence="7" id="KW-0406">Ion transport</keyword>
<dbReference type="EMBL" id="OZ026884">
    <property type="protein sequence ID" value="CAL1241499.1"/>
    <property type="molecule type" value="Genomic_DNA"/>
</dbReference>
<dbReference type="Proteomes" id="UP001497493">
    <property type="component" value="Chromosome"/>
</dbReference>
<keyword evidence="14" id="KW-1185">Reference proteome</keyword>
<feature type="domain" description="Citrate transporter-like" evidence="12">
    <location>
        <begin position="83"/>
        <end position="464"/>
    </location>
</feature>
<evidence type="ECO:0000256" key="9">
    <source>
        <dbReference type="ARBA" id="ARBA00023201"/>
    </source>
</evidence>